<dbReference type="CDD" id="cd00130">
    <property type="entry name" value="PAS"/>
    <property type="match status" value="4"/>
</dbReference>
<dbReference type="EC" id="2.7.13.3" evidence="2"/>
<feature type="domain" description="PAC" evidence="10">
    <location>
        <begin position="294"/>
        <end position="344"/>
    </location>
</feature>
<dbReference type="PANTHER" id="PTHR45339:SF1">
    <property type="entry name" value="HYBRID SIGNAL TRANSDUCTION HISTIDINE KINASE J"/>
    <property type="match status" value="1"/>
</dbReference>
<keyword evidence="3 5" id="KW-0597">Phosphoprotein</keyword>
<dbReference type="RefSeq" id="WP_163345042.1">
    <property type="nucleotide sequence ID" value="NZ_CP048409.1"/>
</dbReference>
<dbReference type="InterPro" id="IPR036097">
    <property type="entry name" value="HisK_dim/P_sf"/>
</dbReference>
<dbReference type="Gene3D" id="3.30.565.10">
    <property type="entry name" value="Histidine kinase-like ATPase, C-terminal domain"/>
    <property type="match status" value="1"/>
</dbReference>
<reference evidence="11 12" key="1">
    <citation type="submission" date="2020-02" db="EMBL/GenBank/DDBJ databases">
        <title>Genome sequencing for Draconibacterium sp. strain M1.</title>
        <authorList>
            <person name="Park S.-J."/>
        </authorList>
    </citation>
    <scope>NUCLEOTIDE SEQUENCE [LARGE SCALE GENOMIC DNA]</scope>
    <source>
        <strain evidence="11 12">M1</strain>
    </source>
</reference>
<evidence type="ECO:0000256" key="3">
    <source>
        <dbReference type="ARBA" id="ARBA00022553"/>
    </source>
</evidence>
<dbReference type="Gene3D" id="3.30.450.20">
    <property type="entry name" value="PAS domain"/>
    <property type="match status" value="4"/>
</dbReference>
<dbReference type="SUPFAM" id="SSF55874">
    <property type="entry name" value="ATPase domain of HSP90 chaperone/DNA topoisomerase II/histidine kinase"/>
    <property type="match status" value="1"/>
</dbReference>
<feature type="domain" description="PAC" evidence="10">
    <location>
        <begin position="543"/>
        <end position="596"/>
    </location>
</feature>
<dbReference type="InterPro" id="IPR018771">
    <property type="entry name" value="PocR_dom"/>
</dbReference>
<dbReference type="InterPro" id="IPR003594">
    <property type="entry name" value="HATPase_dom"/>
</dbReference>
<feature type="domain" description="PAS" evidence="9">
    <location>
        <begin position="222"/>
        <end position="275"/>
    </location>
</feature>
<evidence type="ECO:0000259" key="9">
    <source>
        <dbReference type="PROSITE" id="PS50112"/>
    </source>
</evidence>
<dbReference type="SMART" id="SM00387">
    <property type="entry name" value="HATPase_c"/>
    <property type="match status" value="1"/>
</dbReference>
<feature type="domain" description="PAS" evidence="9">
    <location>
        <begin position="345"/>
        <end position="414"/>
    </location>
</feature>
<dbReference type="FunFam" id="3.30.565.10:FF:000010">
    <property type="entry name" value="Sensor histidine kinase RcsC"/>
    <property type="match status" value="1"/>
</dbReference>
<dbReference type="NCBIfam" id="TIGR00229">
    <property type="entry name" value="sensory_box"/>
    <property type="match status" value="3"/>
</dbReference>
<dbReference type="Pfam" id="PF10114">
    <property type="entry name" value="PocR"/>
    <property type="match status" value="1"/>
</dbReference>
<sequence>MKYDNLSKAELLSKIEQLEHELISTKSSKEKLENSDEDANQQRLILEFLNSIAIPSADKSAVEELSNILLKTVKNYSGATLAAFSYYNSEKKELELLHIEAEEGILKTIIKIAGEKITQITSPVNDETYKLIINEIVSTHNTFTKVSFGAIPQFIDKAIRASTGIDRLYPIAHVIEGELYGTTLLAFKKGQASPSIQLLESFAHLMSVSLRRNNAEKALLESEEKYKELVEIASDAIYLMSEDTIIIETNTGACNMLGKSKNEIIGSQLNSIDPNYTTKQFIELWEQIPFDQNTRFETTHIRKDGSLIPVEISGKKYKQNKKTFYYGIARDITERKKAETALVHSRDLMRYIIEHNKSAVAVLDKELNYIYVSQDYLNQYNINKENIIGKHHYEVFPDLPQKLREVHKKALAGEILGSDKDSYKTNDGKTEWARWECRPWFEANGAIGGIIIYFELITERIQTAEKLYEANQFNQQLINSANEGIIVYDTEMRYRVWNPHMEKLTGMNAAAVLGKHPLDLFPSLKDVGVIHTFEEALNGKSTAAIDFPFQLSKSGKKSWVSETTAPFYNHKGEIVGAISTVRDITEQKLVQEKIRAKDIEFRKLSANVPDLIFQFTRRPDGSYFVPIASEGIKNIFGCTPQDVVDSFEPIARVIHPEDAKRVMNEIEYSAKHVTYFTCEFRVQLPGKPTQWIYSRSSPEKLADGSITWYGFNMNITEKKNTEEALLQSEATIRNKLKAITEPDGDIDTLELSDIIDVEILQSLMEDFFQLTGMLGAVLDVSGKVLVAVGWQDICTKFHRCNPDTLKNCIESDTILTKGVREGTFKSYRCKNNMWDMVTPIMVGSKHVGNVFIGQYIHEDEVQDTELFRKQARKHGFNEEEYLAALDKVPRFTKEMVDAGMRFYSKLAGIISNLSFSTIKQSRILAEQKLAELELVNAKEKAEESDRLKSAFLANMSHEIRTPMNGILGFTSLLKEPNLTGKEQQKFIDIIQKSGDRMLSTINDIIDISKIESGQIKVKISAINLNNQMDELLEFFLPEAKKKKLQLSITNRIPDQLANFKSDKEKLNSILINLIKNAIKYTPHGSIKIGYSILESDGQSLLKFYVKDTGIGIQKDRQNAIFNRFEQADIEDRHVYEGSGLGLAISKAYVNMLGGKIWMESEKGVGSTFYFTIPYHTNKVEISEKNTADSNNQLSIKKELKILIADDDEFTITFLSIVLEAYAKTFVVAKTGIEAVEISRDNPDIDIILMDIKIPGISGYVATQQIRKFNKKVFIVAQTAYAQSGDREKAIETGCDAYISKPINKEKLLEIIANRF</sequence>
<dbReference type="SMART" id="SM00448">
    <property type="entry name" value="REC"/>
    <property type="match status" value="1"/>
</dbReference>
<dbReference type="PANTHER" id="PTHR45339">
    <property type="entry name" value="HYBRID SIGNAL TRANSDUCTION HISTIDINE KINASE J"/>
    <property type="match status" value="1"/>
</dbReference>
<evidence type="ECO:0000256" key="4">
    <source>
        <dbReference type="ARBA" id="ARBA00023012"/>
    </source>
</evidence>
<dbReference type="InterPro" id="IPR000014">
    <property type="entry name" value="PAS"/>
</dbReference>
<dbReference type="Pfam" id="PF13426">
    <property type="entry name" value="PAS_9"/>
    <property type="match status" value="1"/>
</dbReference>
<dbReference type="InterPro" id="IPR001610">
    <property type="entry name" value="PAC"/>
</dbReference>
<feature type="domain" description="Histidine kinase" evidence="7">
    <location>
        <begin position="954"/>
        <end position="1176"/>
    </location>
</feature>
<dbReference type="InterPro" id="IPR013655">
    <property type="entry name" value="PAS_fold_3"/>
</dbReference>
<dbReference type="KEGG" id="drc:G0Q07_04940"/>
<dbReference type="CDD" id="cd16922">
    <property type="entry name" value="HATPase_EvgS-ArcB-TorS-like"/>
    <property type="match status" value="1"/>
</dbReference>
<evidence type="ECO:0000313" key="12">
    <source>
        <dbReference type="Proteomes" id="UP000474630"/>
    </source>
</evidence>
<dbReference type="Pfam" id="PF08447">
    <property type="entry name" value="PAS_3"/>
    <property type="match status" value="1"/>
</dbReference>
<dbReference type="InterPro" id="IPR003661">
    <property type="entry name" value="HisK_dim/P_dom"/>
</dbReference>
<dbReference type="InterPro" id="IPR004358">
    <property type="entry name" value="Sig_transdc_His_kin-like_C"/>
</dbReference>
<keyword evidence="12" id="KW-1185">Reference proteome</keyword>
<dbReference type="Pfam" id="PF00072">
    <property type="entry name" value="Response_reg"/>
    <property type="match status" value="1"/>
</dbReference>
<dbReference type="InterPro" id="IPR036890">
    <property type="entry name" value="HATPase_C_sf"/>
</dbReference>
<evidence type="ECO:0000256" key="1">
    <source>
        <dbReference type="ARBA" id="ARBA00000085"/>
    </source>
</evidence>
<dbReference type="PROSITE" id="PS50113">
    <property type="entry name" value="PAC"/>
    <property type="match status" value="2"/>
</dbReference>
<dbReference type="InterPro" id="IPR035965">
    <property type="entry name" value="PAS-like_dom_sf"/>
</dbReference>
<protein>
    <recommendedName>
        <fullName evidence="2">histidine kinase</fullName>
        <ecNumber evidence="2">2.7.13.3</ecNumber>
    </recommendedName>
</protein>
<gene>
    <name evidence="11" type="ORF">G0Q07_04940</name>
</gene>
<comment type="catalytic activity">
    <reaction evidence="1">
        <text>ATP + protein L-histidine = ADP + protein N-phospho-L-histidine.</text>
        <dbReference type="EC" id="2.7.13.3"/>
    </reaction>
</comment>
<dbReference type="GO" id="GO:0000155">
    <property type="term" value="F:phosphorelay sensor kinase activity"/>
    <property type="evidence" value="ECO:0007669"/>
    <property type="project" value="InterPro"/>
</dbReference>
<evidence type="ECO:0000256" key="2">
    <source>
        <dbReference type="ARBA" id="ARBA00012438"/>
    </source>
</evidence>
<feature type="domain" description="Response regulatory" evidence="8">
    <location>
        <begin position="1200"/>
        <end position="1315"/>
    </location>
</feature>
<dbReference type="InterPro" id="IPR013656">
    <property type="entry name" value="PAS_4"/>
</dbReference>
<feature type="coiled-coil region" evidence="6">
    <location>
        <begin position="8"/>
        <end position="35"/>
    </location>
</feature>
<organism evidence="11 12">
    <name type="scientific">Draconibacterium halophilum</name>
    <dbReference type="NCBI Taxonomy" id="2706887"/>
    <lineage>
        <taxon>Bacteria</taxon>
        <taxon>Pseudomonadati</taxon>
        <taxon>Bacteroidota</taxon>
        <taxon>Bacteroidia</taxon>
        <taxon>Marinilabiliales</taxon>
        <taxon>Prolixibacteraceae</taxon>
        <taxon>Draconibacterium</taxon>
    </lineage>
</organism>
<dbReference type="InterPro" id="IPR001789">
    <property type="entry name" value="Sig_transdc_resp-reg_receiver"/>
</dbReference>
<dbReference type="Pfam" id="PF00512">
    <property type="entry name" value="HisKA"/>
    <property type="match status" value="1"/>
</dbReference>
<proteinExistence type="predicted"/>
<dbReference type="Pfam" id="PF02518">
    <property type="entry name" value="HATPase_c"/>
    <property type="match status" value="1"/>
</dbReference>
<dbReference type="SMART" id="SM00086">
    <property type="entry name" value="PAC"/>
    <property type="match status" value="4"/>
</dbReference>
<dbReference type="SUPFAM" id="SSF55785">
    <property type="entry name" value="PYP-like sensor domain (PAS domain)"/>
    <property type="match status" value="4"/>
</dbReference>
<dbReference type="PROSITE" id="PS50109">
    <property type="entry name" value="HIS_KIN"/>
    <property type="match status" value="1"/>
</dbReference>
<dbReference type="PRINTS" id="PR00344">
    <property type="entry name" value="BCTRLSENSOR"/>
</dbReference>
<dbReference type="PROSITE" id="PS50110">
    <property type="entry name" value="RESPONSE_REGULATORY"/>
    <property type="match status" value="1"/>
</dbReference>
<evidence type="ECO:0000259" key="10">
    <source>
        <dbReference type="PROSITE" id="PS50113"/>
    </source>
</evidence>
<dbReference type="SMART" id="SM00388">
    <property type="entry name" value="HisKA"/>
    <property type="match status" value="1"/>
</dbReference>
<evidence type="ECO:0000256" key="5">
    <source>
        <dbReference type="PROSITE-ProRule" id="PRU00169"/>
    </source>
</evidence>
<dbReference type="InterPro" id="IPR011006">
    <property type="entry name" value="CheY-like_superfamily"/>
</dbReference>
<evidence type="ECO:0000256" key="6">
    <source>
        <dbReference type="SAM" id="Coils"/>
    </source>
</evidence>
<feature type="domain" description="PAS" evidence="9">
    <location>
        <begin position="629"/>
        <end position="673"/>
    </location>
</feature>
<dbReference type="Proteomes" id="UP000474630">
    <property type="component" value="Chromosome"/>
</dbReference>
<keyword evidence="6" id="KW-0175">Coiled coil</keyword>
<dbReference type="Gene3D" id="1.10.287.130">
    <property type="match status" value="1"/>
</dbReference>
<dbReference type="InterPro" id="IPR005467">
    <property type="entry name" value="His_kinase_dom"/>
</dbReference>
<evidence type="ECO:0000313" key="11">
    <source>
        <dbReference type="EMBL" id="QIA07113.1"/>
    </source>
</evidence>
<dbReference type="SUPFAM" id="SSF52172">
    <property type="entry name" value="CheY-like"/>
    <property type="match status" value="1"/>
</dbReference>
<dbReference type="InterPro" id="IPR000700">
    <property type="entry name" value="PAS-assoc_C"/>
</dbReference>
<evidence type="ECO:0000259" key="8">
    <source>
        <dbReference type="PROSITE" id="PS50110"/>
    </source>
</evidence>
<dbReference type="Pfam" id="PF08448">
    <property type="entry name" value="PAS_4"/>
    <property type="match status" value="2"/>
</dbReference>
<evidence type="ECO:0000259" key="7">
    <source>
        <dbReference type="PROSITE" id="PS50109"/>
    </source>
</evidence>
<name>A0A6C0RCA3_9BACT</name>
<dbReference type="SMART" id="SM00091">
    <property type="entry name" value="PAS"/>
    <property type="match status" value="4"/>
</dbReference>
<dbReference type="PROSITE" id="PS50112">
    <property type="entry name" value="PAS"/>
    <property type="match status" value="4"/>
</dbReference>
<dbReference type="Gene3D" id="3.40.50.2300">
    <property type="match status" value="1"/>
</dbReference>
<feature type="modified residue" description="4-aspartylphosphate" evidence="5">
    <location>
        <position position="1250"/>
    </location>
</feature>
<accession>A0A6C0RCA3</accession>
<keyword evidence="4" id="KW-0902">Two-component regulatory system</keyword>
<feature type="domain" description="PAS" evidence="9">
    <location>
        <begin position="470"/>
        <end position="540"/>
    </location>
</feature>
<dbReference type="SUPFAM" id="SSF47384">
    <property type="entry name" value="Homodimeric domain of signal transducing histidine kinase"/>
    <property type="match status" value="1"/>
</dbReference>
<dbReference type="EMBL" id="CP048409">
    <property type="protein sequence ID" value="QIA07113.1"/>
    <property type="molecule type" value="Genomic_DNA"/>
</dbReference>
<dbReference type="CDD" id="cd00082">
    <property type="entry name" value="HisKA"/>
    <property type="match status" value="1"/>
</dbReference>